<accession>A0A3B0V9L2</accession>
<evidence type="ECO:0000256" key="1">
    <source>
        <dbReference type="SAM" id="Phobius"/>
    </source>
</evidence>
<protein>
    <submittedName>
        <fullName evidence="2">Uncharacterized protein</fullName>
    </submittedName>
</protein>
<feature type="non-terminal residue" evidence="2">
    <location>
        <position position="133"/>
    </location>
</feature>
<dbReference type="EMBL" id="UOES01000434">
    <property type="protein sequence ID" value="VAW28666.1"/>
    <property type="molecule type" value="Genomic_DNA"/>
</dbReference>
<keyword evidence="1" id="KW-0812">Transmembrane</keyword>
<feature type="transmembrane region" description="Helical" evidence="1">
    <location>
        <begin position="91"/>
        <end position="114"/>
    </location>
</feature>
<name>A0A3B0V9L2_9ZZZZ</name>
<dbReference type="AlphaFoldDB" id="A0A3B0V9L2"/>
<feature type="transmembrane region" description="Helical" evidence="1">
    <location>
        <begin position="6"/>
        <end position="28"/>
    </location>
</feature>
<keyword evidence="1" id="KW-0472">Membrane</keyword>
<organism evidence="2">
    <name type="scientific">hydrothermal vent metagenome</name>
    <dbReference type="NCBI Taxonomy" id="652676"/>
    <lineage>
        <taxon>unclassified sequences</taxon>
        <taxon>metagenomes</taxon>
        <taxon>ecological metagenomes</taxon>
    </lineage>
</organism>
<evidence type="ECO:0000313" key="2">
    <source>
        <dbReference type="EMBL" id="VAW28666.1"/>
    </source>
</evidence>
<gene>
    <name evidence="2" type="ORF">MNBD_BACTEROID06-1098</name>
</gene>
<sequence length="133" mass="14782">MKYKKYIILSLLFSLATTFSFGQSFLVLEKMGTKKRFVYHIGQQINYQLIGHKSMEQSLLTAILDSAFVTRNDTILFKSVKKIHIGNKRELSILSTAGPILISAGVIILAIDIINRGLVQDGGYTWDSSIGVA</sequence>
<keyword evidence="1" id="KW-1133">Transmembrane helix</keyword>
<reference evidence="2" key="1">
    <citation type="submission" date="2018-06" db="EMBL/GenBank/DDBJ databases">
        <authorList>
            <person name="Zhirakovskaya E."/>
        </authorList>
    </citation>
    <scope>NUCLEOTIDE SEQUENCE</scope>
</reference>
<proteinExistence type="predicted"/>